<organism evidence="11 12">
    <name type="scientific">Methanimicrococcus blatticola</name>
    <dbReference type="NCBI Taxonomy" id="91560"/>
    <lineage>
        <taxon>Archaea</taxon>
        <taxon>Methanobacteriati</taxon>
        <taxon>Methanobacteriota</taxon>
        <taxon>Stenosarchaea group</taxon>
        <taxon>Methanomicrobia</taxon>
        <taxon>Methanosarcinales</taxon>
        <taxon>Methanosarcinaceae</taxon>
        <taxon>Methanimicrococcus</taxon>
    </lineage>
</organism>
<dbReference type="Gene3D" id="3.40.50.300">
    <property type="entry name" value="P-loop containing nucleotide triphosphate hydrolases"/>
    <property type="match status" value="1"/>
</dbReference>
<dbReference type="PANTHER" id="PTHR43381:SF4">
    <property type="entry name" value="EUKARYOTIC TRANSLATION INITIATION FACTOR 5B"/>
    <property type="match status" value="1"/>
</dbReference>
<dbReference type="NCBIfam" id="TIGR00491">
    <property type="entry name" value="aIF-2"/>
    <property type="match status" value="1"/>
</dbReference>
<feature type="binding site" evidence="8">
    <location>
        <begin position="17"/>
        <end position="24"/>
    </location>
    <ligand>
        <name>GTP</name>
        <dbReference type="ChEBI" id="CHEBI:37565"/>
    </ligand>
</feature>
<dbReference type="CDD" id="cd03703">
    <property type="entry name" value="aeIF5B_II"/>
    <property type="match status" value="1"/>
</dbReference>
<comment type="caution">
    <text evidence="11">The sequence shown here is derived from an EMBL/GenBank/DDBJ whole genome shotgun (WGS) entry which is preliminary data.</text>
</comment>
<evidence type="ECO:0000313" key="11">
    <source>
        <dbReference type="EMBL" id="TDQ69481.1"/>
    </source>
</evidence>
<dbReference type="InterPro" id="IPR004544">
    <property type="entry name" value="TF_aIF-2_arc"/>
</dbReference>
<evidence type="ECO:0000259" key="10">
    <source>
        <dbReference type="PROSITE" id="PS51722"/>
    </source>
</evidence>
<proteinExistence type="inferred from homology"/>
<feature type="domain" description="Tr-type G" evidence="10">
    <location>
        <begin position="8"/>
        <end position="224"/>
    </location>
</feature>
<comment type="function">
    <text evidence="7 8 9">Function in general translation initiation by promoting the binding of the formylmethionine-tRNA to ribosomes. Seems to function along with eIF-2.</text>
</comment>
<evidence type="ECO:0000256" key="7">
    <source>
        <dbReference type="ARBA" id="ARBA00024852"/>
    </source>
</evidence>
<dbReference type="FunFam" id="3.40.50.10050:FF:000001">
    <property type="entry name" value="Translation initiation factor IF-2"/>
    <property type="match status" value="1"/>
</dbReference>
<dbReference type="OrthoDB" id="30957at2157"/>
<dbReference type="EMBL" id="SNYS01000007">
    <property type="protein sequence ID" value="TDQ69481.1"/>
    <property type="molecule type" value="Genomic_DNA"/>
</dbReference>
<gene>
    <name evidence="8" type="primary">infB</name>
    <name evidence="11" type="ORF">C7391_0810</name>
</gene>
<dbReference type="InterPro" id="IPR000795">
    <property type="entry name" value="T_Tr_GTP-bd_dom"/>
</dbReference>
<evidence type="ECO:0000256" key="5">
    <source>
        <dbReference type="ARBA" id="ARBA00022917"/>
    </source>
</evidence>
<dbReference type="CDD" id="cd16266">
    <property type="entry name" value="IF2_aeIF5B_IV"/>
    <property type="match status" value="1"/>
</dbReference>
<accession>A0A484F4I7</accession>
<dbReference type="InterPro" id="IPR005225">
    <property type="entry name" value="Small_GTP-bd"/>
</dbReference>
<evidence type="ECO:0000256" key="2">
    <source>
        <dbReference type="ARBA" id="ARBA00020166"/>
    </source>
</evidence>
<dbReference type="PROSITE" id="PS51722">
    <property type="entry name" value="G_TR_2"/>
    <property type="match status" value="1"/>
</dbReference>
<dbReference type="InterPro" id="IPR029459">
    <property type="entry name" value="EFTU-type"/>
</dbReference>
<name>A0A484F4I7_9EURY</name>
<dbReference type="GO" id="GO:0005525">
    <property type="term" value="F:GTP binding"/>
    <property type="evidence" value="ECO:0007669"/>
    <property type="project" value="UniProtKB-KW"/>
</dbReference>
<dbReference type="GO" id="GO:0003924">
    <property type="term" value="F:GTPase activity"/>
    <property type="evidence" value="ECO:0007669"/>
    <property type="project" value="UniProtKB-UniRule"/>
</dbReference>
<dbReference type="PRINTS" id="PR00315">
    <property type="entry name" value="ELONGATNFCT"/>
</dbReference>
<dbReference type="InterPro" id="IPR015760">
    <property type="entry name" value="TIF_IF2"/>
</dbReference>
<dbReference type="InterPro" id="IPR023115">
    <property type="entry name" value="TIF_IF2_dom3"/>
</dbReference>
<evidence type="ECO:0000256" key="8">
    <source>
        <dbReference type="HAMAP-Rule" id="MF_00100"/>
    </source>
</evidence>
<feature type="binding site" evidence="8">
    <location>
        <begin position="79"/>
        <end position="83"/>
    </location>
    <ligand>
        <name>GTP</name>
        <dbReference type="ChEBI" id="CHEBI:37565"/>
    </ligand>
</feature>
<evidence type="ECO:0000313" key="12">
    <source>
        <dbReference type="Proteomes" id="UP000294855"/>
    </source>
</evidence>
<dbReference type="NCBIfam" id="NF003078">
    <property type="entry name" value="PRK04004.1"/>
    <property type="match status" value="1"/>
</dbReference>
<evidence type="ECO:0000256" key="1">
    <source>
        <dbReference type="ARBA" id="ARBA00007733"/>
    </source>
</evidence>
<dbReference type="NCBIfam" id="TIGR00231">
    <property type="entry name" value="small_GTP"/>
    <property type="match status" value="1"/>
</dbReference>
<evidence type="ECO:0000256" key="9">
    <source>
        <dbReference type="RuleBase" id="RU000644"/>
    </source>
</evidence>
<protein>
    <recommendedName>
        <fullName evidence="2 8">Probable translation initiation factor IF-2</fullName>
    </recommendedName>
</protein>
<dbReference type="Gene3D" id="3.40.50.10050">
    <property type="entry name" value="Translation initiation factor IF- 2, domain 3"/>
    <property type="match status" value="1"/>
</dbReference>
<dbReference type="Pfam" id="PF14578">
    <property type="entry name" value="GTP_EFTU_D4"/>
    <property type="match status" value="1"/>
</dbReference>
<dbReference type="HAMAP" id="MF_00100_A">
    <property type="entry name" value="IF_2_A"/>
    <property type="match status" value="1"/>
</dbReference>
<dbReference type="SUPFAM" id="SSF52540">
    <property type="entry name" value="P-loop containing nucleoside triphosphate hydrolases"/>
    <property type="match status" value="1"/>
</dbReference>
<dbReference type="PANTHER" id="PTHR43381">
    <property type="entry name" value="TRANSLATION INITIATION FACTOR IF-2-RELATED"/>
    <property type="match status" value="1"/>
</dbReference>
<dbReference type="Pfam" id="PF00009">
    <property type="entry name" value="GTP_EFTU"/>
    <property type="match status" value="1"/>
</dbReference>
<keyword evidence="4 8" id="KW-0547">Nucleotide-binding</keyword>
<dbReference type="SUPFAM" id="SSF50447">
    <property type="entry name" value="Translation proteins"/>
    <property type="match status" value="1"/>
</dbReference>
<dbReference type="InterPro" id="IPR027417">
    <property type="entry name" value="P-loop_NTPase"/>
</dbReference>
<evidence type="ECO:0000256" key="4">
    <source>
        <dbReference type="ARBA" id="ARBA00022741"/>
    </source>
</evidence>
<dbReference type="Pfam" id="PF11987">
    <property type="entry name" value="IF-2"/>
    <property type="match status" value="1"/>
</dbReference>
<dbReference type="Gene3D" id="2.40.30.10">
    <property type="entry name" value="Translation factors"/>
    <property type="match status" value="2"/>
</dbReference>
<keyword evidence="12" id="KW-1185">Reference proteome</keyword>
<keyword evidence="6 8" id="KW-0342">GTP-binding</keyword>
<evidence type="ECO:0000256" key="3">
    <source>
        <dbReference type="ARBA" id="ARBA00022540"/>
    </source>
</evidence>
<dbReference type="RefSeq" id="WP_133517271.1">
    <property type="nucleotide sequence ID" value="NZ_JAHDUW010000002.1"/>
</dbReference>
<keyword evidence="5 8" id="KW-0648">Protein biosynthesis</keyword>
<dbReference type="Proteomes" id="UP000294855">
    <property type="component" value="Unassembled WGS sequence"/>
</dbReference>
<feature type="binding site" evidence="8">
    <location>
        <begin position="133"/>
        <end position="136"/>
    </location>
    <ligand>
        <name>GTP</name>
        <dbReference type="ChEBI" id="CHEBI:37565"/>
    </ligand>
</feature>
<dbReference type="InterPro" id="IPR036925">
    <property type="entry name" value="TIF_IF2_dom3_sf"/>
</dbReference>
<dbReference type="GO" id="GO:0003743">
    <property type="term" value="F:translation initiation factor activity"/>
    <property type="evidence" value="ECO:0007669"/>
    <property type="project" value="UniProtKB-UniRule"/>
</dbReference>
<dbReference type="FunFam" id="2.40.30.10:FF:000013">
    <property type="entry name" value="eukaryotic translation initiation factor 5B"/>
    <property type="match status" value="1"/>
</dbReference>
<keyword evidence="3 8" id="KW-0396">Initiation factor</keyword>
<dbReference type="SUPFAM" id="SSF52156">
    <property type="entry name" value="Initiation factor IF2/eIF5b, domain 3"/>
    <property type="match status" value="1"/>
</dbReference>
<dbReference type="CDD" id="cd01887">
    <property type="entry name" value="IF2_eIF5B"/>
    <property type="match status" value="1"/>
</dbReference>
<evidence type="ECO:0000256" key="6">
    <source>
        <dbReference type="ARBA" id="ARBA00023134"/>
    </source>
</evidence>
<dbReference type="FunFam" id="3.40.50.300:FF:000112">
    <property type="entry name" value="Eukaryotic translation initiation factor 5B"/>
    <property type="match status" value="1"/>
</dbReference>
<dbReference type="GO" id="GO:0005737">
    <property type="term" value="C:cytoplasm"/>
    <property type="evidence" value="ECO:0007669"/>
    <property type="project" value="TreeGrafter"/>
</dbReference>
<comment type="similarity">
    <text evidence="1 8 9">Belongs to the TRAFAC class translation factor GTPase superfamily. Classic translation factor GTPase family. IF-2 subfamily.</text>
</comment>
<dbReference type="InterPro" id="IPR009000">
    <property type="entry name" value="Transl_B-barrel_sf"/>
</dbReference>
<reference evidence="11 12" key="1">
    <citation type="submission" date="2019-03" db="EMBL/GenBank/DDBJ databases">
        <title>Genomic Encyclopedia of Type Strains, Phase IV (KMG-IV): sequencing the most valuable type-strain genomes for metagenomic binning, comparative biology and taxonomic classification.</title>
        <authorList>
            <person name="Goeker M."/>
        </authorList>
    </citation>
    <scope>NUCLEOTIDE SEQUENCE [LARGE SCALE GENOMIC DNA]</scope>
    <source>
        <strain evidence="11 12">DSM 13328</strain>
    </source>
</reference>
<dbReference type="AlphaFoldDB" id="A0A484F4I7"/>
<sequence>MAEENKNLRTPIVCVMGHVDHGKTTLLDQIRGTAIVKGEAGAITQHIGATEVPIDVIVEKCGDKRLADKFIVPGLLFIDTPGHHAFTTLRSRGGSLADLAIVVVDINEGFKPQTIESLNILKRFKTPFIVVTNKIDRILNWKSHPGESFLSTYKKQTPEVQGIFEQKFYDVIGHLYEQGFSADRFDRVTDFQKTLGVVPISGLTGEGIPDVLMVLLGLAQRFLESSLHYDVNGPGVGTVLEVKEEKGLGTTVDVILYDGSLQKGDTIVIGCLGEPIVTKVRALLKPRELSEIRYESKFQPIPKVTAAAGVKISAPDIGDALAGAPVIQATPETLDEVIEKVKSEIDDVQIQTDTDGVMIKADTIGSLEAMVHEFKKADVMIQKAEVGDITKRDIMEASTINDPMHSVILAFNVKVNPDAEELMEQKVAHNVKIFKNDVIYRILEEYQDFVKEQEEELEQLQADTLIKPGQFKILPGCVFRQSKPAVVGVRILGGVVKNNTEVMLPDGTVVGTVKGLELSGKKIPKATVGMEVAMAIDGVTVGRQIKEEDILYVHIPESDSKVLEFEIFDTLTSDEQETLDKYLAIRRKDKPFWGK</sequence>